<dbReference type="PRINTS" id="PR00737">
    <property type="entry name" value="GLHYDRLASE16"/>
</dbReference>
<dbReference type="Gene3D" id="2.60.120.200">
    <property type="match status" value="1"/>
</dbReference>
<evidence type="ECO:0000313" key="6">
    <source>
        <dbReference type="Proteomes" id="UP000647587"/>
    </source>
</evidence>
<organism evidence="5 6">
    <name type="scientific">Deinococcus malanensis</name>
    <dbReference type="NCBI Taxonomy" id="1706855"/>
    <lineage>
        <taxon>Bacteria</taxon>
        <taxon>Thermotogati</taxon>
        <taxon>Deinococcota</taxon>
        <taxon>Deinococci</taxon>
        <taxon>Deinococcales</taxon>
        <taxon>Deinococcaceae</taxon>
        <taxon>Deinococcus</taxon>
    </lineage>
</organism>
<gene>
    <name evidence="5" type="ORF">GCM10008955_31550</name>
</gene>
<dbReference type="SUPFAM" id="SSF49899">
    <property type="entry name" value="Concanavalin A-like lectins/glucanases"/>
    <property type="match status" value="1"/>
</dbReference>
<dbReference type="EMBL" id="BMPP01000015">
    <property type="protein sequence ID" value="GGK35344.1"/>
    <property type="molecule type" value="Genomic_DNA"/>
</dbReference>
<keyword evidence="1" id="KW-0378">Hydrolase</keyword>
<evidence type="ECO:0000259" key="4">
    <source>
        <dbReference type="PROSITE" id="PS51762"/>
    </source>
</evidence>
<name>A0ABQ2F2E2_9DEIO</name>
<feature type="signal peptide" evidence="3">
    <location>
        <begin position="1"/>
        <end position="24"/>
    </location>
</feature>
<evidence type="ECO:0000256" key="3">
    <source>
        <dbReference type="SAM" id="SignalP"/>
    </source>
</evidence>
<dbReference type="PANTHER" id="PTHR38121">
    <property type="entry name" value="GH16 DOMAIN-CONTAINING PROTEIN"/>
    <property type="match status" value="1"/>
</dbReference>
<feature type="chain" id="PRO_5047520418" description="GH16 domain-containing protein" evidence="3">
    <location>
        <begin position="25"/>
        <end position="395"/>
    </location>
</feature>
<dbReference type="RefSeq" id="WP_229780855.1">
    <property type="nucleotide sequence ID" value="NZ_BMPP01000015.1"/>
</dbReference>
<protein>
    <recommendedName>
        <fullName evidence="4">GH16 domain-containing protein</fullName>
    </recommendedName>
</protein>
<dbReference type="PANTHER" id="PTHR38121:SF2">
    <property type="entry name" value="ACYLTRANSFERASE 3 DOMAIN-CONTAINING PROTEIN"/>
    <property type="match status" value="1"/>
</dbReference>
<comment type="caution">
    <text evidence="5">The sequence shown here is derived from an EMBL/GenBank/DDBJ whole genome shotgun (WGS) entry which is preliminary data.</text>
</comment>
<evidence type="ECO:0000256" key="1">
    <source>
        <dbReference type="ARBA" id="ARBA00022801"/>
    </source>
</evidence>
<dbReference type="Gene3D" id="2.60.120.380">
    <property type="match status" value="1"/>
</dbReference>
<sequence length="395" mass="42145">MRTRIAVKNLALTTALGLMLAACSSTTTPESTVEETAPAPVASQPNVEVQNVAGSWRDDFNTLDTARWWVSSNTWTPFWARDGLSGTWEPSNVTVKDGFLVMKLDVSSSLVARAAELATNAKHGYGTYEARMRASSSSADPSVAGTGTSGNISAFFNFVNDSETEIDHEVEGQNPTTDWMGAWQTTSRHDYGTGGTGENLTQGFHTYRWDWTPTKIDFYIDGVLKRTTTSVVPTAEAHLMLNLWPTNSTGWGGKATPGTQYMLVDYVSFTPATATSTPTTAPVTAPTDDTAAGALALTKVASVSGTLSSTDTQDWYTFTSTDLGGQSTVSLTTGWNSDLEIYAADGTTLLGSSRKGKGSTDSVTLNLAAGKQYYARVVWSSRTPSYTLSASGAIR</sequence>
<dbReference type="Pfam" id="PF00722">
    <property type="entry name" value="Glyco_hydro_16"/>
    <property type="match status" value="1"/>
</dbReference>
<reference evidence="6" key="1">
    <citation type="journal article" date="2019" name="Int. J. Syst. Evol. Microbiol.">
        <title>The Global Catalogue of Microorganisms (GCM) 10K type strain sequencing project: providing services to taxonomists for standard genome sequencing and annotation.</title>
        <authorList>
            <consortium name="The Broad Institute Genomics Platform"/>
            <consortium name="The Broad Institute Genome Sequencing Center for Infectious Disease"/>
            <person name="Wu L."/>
            <person name="Ma J."/>
        </authorList>
    </citation>
    <scope>NUCLEOTIDE SEQUENCE [LARGE SCALE GENOMIC DNA]</scope>
    <source>
        <strain evidence="6">JCM 30331</strain>
    </source>
</reference>
<dbReference type="PROSITE" id="PS51762">
    <property type="entry name" value="GH16_2"/>
    <property type="match status" value="1"/>
</dbReference>
<proteinExistence type="predicted"/>
<dbReference type="InterPro" id="IPR000757">
    <property type="entry name" value="Beta-glucanase-like"/>
</dbReference>
<dbReference type="CDD" id="cd00413">
    <property type="entry name" value="Glyco_hydrolase_16"/>
    <property type="match status" value="1"/>
</dbReference>
<evidence type="ECO:0000256" key="2">
    <source>
        <dbReference type="ARBA" id="ARBA00023295"/>
    </source>
</evidence>
<dbReference type="InterPro" id="IPR008264">
    <property type="entry name" value="Beta_glucanase"/>
</dbReference>
<keyword evidence="2" id="KW-0326">Glycosidase</keyword>
<dbReference type="PROSITE" id="PS51257">
    <property type="entry name" value="PROKAR_LIPOPROTEIN"/>
    <property type="match status" value="1"/>
</dbReference>
<dbReference type="InterPro" id="IPR013320">
    <property type="entry name" value="ConA-like_dom_sf"/>
</dbReference>
<feature type="domain" description="GH16" evidence="4">
    <location>
        <begin position="42"/>
        <end position="275"/>
    </location>
</feature>
<dbReference type="SUPFAM" id="SSF89260">
    <property type="entry name" value="Collagen-binding domain"/>
    <property type="match status" value="1"/>
</dbReference>
<accession>A0ABQ2F2E2</accession>
<evidence type="ECO:0000313" key="5">
    <source>
        <dbReference type="EMBL" id="GGK35344.1"/>
    </source>
</evidence>
<dbReference type="Proteomes" id="UP000647587">
    <property type="component" value="Unassembled WGS sequence"/>
</dbReference>
<keyword evidence="3" id="KW-0732">Signal</keyword>
<keyword evidence="6" id="KW-1185">Reference proteome</keyword>